<dbReference type="OrthoDB" id="10032466at2759"/>
<feature type="region of interest" description="Disordered" evidence="1">
    <location>
        <begin position="442"/>
        <end position="522"/>
    </location>
</feature>
<dbReference type="EMBL" id="CAJNOI010000002">
    <property type="protein sequence ID" value="CAF0724658.1"/>
    <property type="molecule type" value="Genomic_DNA"/>
</dbReference>
<feature type="region of interest" description="Disordered" evidence="1">
    <location>
        <begin position="366"/>
        <end position="430"/>
    </location>
</feature>
<feature type="compositionally biased region" description="Polar residues" evidence="1">
    <location>
        <begin position="21"/>
        <end position="32"/>
    </location>
</feature>
<feature type="compositionally biased region" description="Pro residues" evidence="1">
    <location>
        <begin position="416"/>
        <end position="427"/>
    </location>
</feature>
<dbReference type="Proteomes" id="UP000663832">
    <property type="component" value="Unassembled WGS sequence"/>
</dbReference>
<feature type="region of interest" description="Disordered" evidence="1">
    <location>
        <begin position="211"/>
        <end position="286"/>
    </location>
</feature>
<feature type="compositionally biased region" description="Polar residues" evidence="1">
    <location>
        <begin position="707"/>
        <end position="730"/>
    </location>
</feature>
<gene>
    <name evidence="2" type="ORF">BJG266_LOCUS614</name>
    <name evidence="3" type="ORF">QVE165_LOCUS32253</name>
</gene>
<protein>
    <submittedName>
        <fullName evidence="2">Uncharacterized protein</fullName>
    </submittedName>
</protein>
<evidence type="ECO:0000313" key="4">
    <source>
        <dbReference type="Proteomes" id="UP000663832"/>
    </source>
</evidence>
<feature type="region of interest" description="Disordered" evidence="1">
    <location>
        <begin position="140"/>
        <end position="161"/>
    </location>
</feature>
<evidence type="ECO:0000313" key="3">
    <source>
        <dbReference type="EMBL" id="CAF1319420.1"/>
    </source>
</evidence>
<reference evidence="2" key="1">
    <citation type="submission" date="2021-02" db="EMBL/GenBank/DDBJ databases">
        <authorList>
            <person name="Nowell W R."/>
        </authorList>
    </citation>
    <scope>NUCLEOTIDE SEQUENCE</scope>
</reference>
<feature type="compositionally biased region" description="Polar residues" evidence="1">
    <location>
        <begin position="686"/>
        <end position="699"/>
    </location>
</feature>
<feature type="region of interest" description="Disordered" evidence="1">
    <location>
        <begin position="745"/>
        <end position="789"/>
    </location>
</feature>
<evidence type="ECO:0000313" key="5">
    <source>
        <dbReference type="Proteomes" id="UP000663877"/>
    </source>
</evidence>
<dbReference type="EMBL" id="CAJNOM010000284">
    <property type="protein sequence ID" value="CAF1319420.1"/>
    <property type="molecule type" value="Genomic_DNA"/>
</dbReference>
<feature type="compositionally biased region" description="Basic and acidic residues" evidence="1">
    <location>
        <begin position="396"/>
        <end position="408"/>
    </location>
</feature>
<dbReference type="Proteomes" id="UP000663877">
    <property type="component" value="Unassembled WGS sequence"/>
</dbReference>
<name>A0A813MMW4_9BILA</name>
<feature type="compositionally biased region" description="Polar residues" evidence="1">
    <location>
        <begin position="215"/>
        <end position="229"/>
    </location>
</feature>
<feature type="compositionally biased region" description="Basic and acidic residues" evidence="1">
    <location>
        <begin position="600"/>
        <end position="612"/>
    </location>
</feature>
<feature type="compositionally biased region" description="Basic and acidic residues" evidence="1">
    <location>
        <begin position="140"/>
        <end position="152"/>
    </location>
</feature>
<feature type="region of interest" description="Disordered" evidence="1">
    <location>
        <begin position="683"/>
        <end position="730"/>
    </location>
</feature>
<feature type="compositionally biased region" description="Basic and acidic residues" evidence="1">
    <location>
        <begin position="256"/>
        <end position="272"/>
    </location>
</feature>
<feature type="compositionally biased region" description="Polar residues" evidence="1">
    <location>
        <begin position="763"/>
        <end position="779"/>
    </location>
</feature>
<accession>A0A813MMW4</accession>
<dbReference type="AlphaFoldDB" id="A0A813MMW4"/>
<organism evidence="2 5">
    <name type="scientific">Adineta steineri</name>
    <dbReference type="NCBI Taxonomy" id="433720"/>
    <lineage>
        <taxon>Eukaryota</taxon>
        <taxon>Metazoa</taxon>
        <taxon>Spiralia</taxon>
        <taxon>Gnathifera</taxon>
        <taxon>Rotifera</taxon>
        <taxon>Eurotatoria</taxon>
        <taxon>Bdelloidea</taxon>
        <taxon>Adinetida</taxon>
        <taxon>Adinetidae</taxon>
        <taxon>Adineta</taxon>
    </lineage>
</organism>
<feature type="compositionally biased region" description="Basic and acidic residues" evidence="1">
    <location>
        <begin position="460"/>
        <end position="471"/>
    </location>
</feature>
<keyword evidence="4" id="KW-1185">Reference proteome</keyword>
<feature type="region of interest" description="Disordered" evidence="1">
    <location>
        <begin position="1"/>
        <end position="40"/>
    </location>
</feature>
<sequence>MTNNGTTLRYRTFPSKKPLPTNGTPRGQSHSSIPFEKEPERDPEADCFMCRQAHVYLKPIGMQQEFRVGGNQPPPLTREEIDELSQKKELTKKEVRLLLQCYFPEIKDVKYFQLHRYHSCCYNPKHLSLCKNHITAIQNDQKHHPGHHHDDNNNDNDNMDPAKQIEKQNRVSFVRIKIEPTKGIPTRFLGPQALPESLAEMLLKQVNRYEDKQKSQSISSTPALQSQSARKAKNSYGLNGNGPKSTKDIDDDNYDTDDKLMSGRSSKTKDSTNKNGTGRKKNKPKHWELLALQQSKQETCNCRHHVTRVEDDQLVHDWCRCKDHQHKDMGDSHQPVGLGEPSPREMRLNINEVAYDWCKCTHHRNAKSNERRKSITLPSLSQNGMRSSNGHNTDTGYDHSDHYHETTIRKRKSGSSPPPPPPPPPPLALARDETKPVLRSVTHRTEAVQTTPPSQPSARAENRKRRDESKRTTPSITYREESMQTVTPPPPPPPPPTRPVQVSQKRRESTTQTRTVAVETREPSSTEIALSYDPSVVDYDVIQEAIYYRTSSGRLIKPQITNSYTYDTEHSAANNNYQAPNSSRDRVIYVTHNGQIPGNNDRRQKKNVERSPSKSVILSNPGSVYRGQAYVNPEHAQMHNGNSNTVPLLKLPTIPASSRQHYNNNNQDQYQHQPAEFTLAKFSHNPADTTPTQRSQANDSDGGWKTVSMSMQKSSKPTFTNSDPTPNFGRQSSVIANRRWFDQPLGDQNLHPVHDSEYGVIATPQSDSKQTKYQNNSQPTKKENNCTIS</sequence>
<evidence type="ECO:0000256" key="1">
    <source>
        <dbReference type="SAM" id="MobiDB-lite"/>
    </source>
</evidence>
<proteinExistence type="predicted"/>
<comment type="caution">
    <text evidence="2">The sequence shown here is derived from an EMBL/GenBank/DDBJ whole genome shotgun (WGS) entry which is preliminary data.</text>
</comment>
<evidence type="ECO:0000313" key="2">
    <source>
        <dbReference type="EMBL" id="CAF0724658.1"/>
    </source>
</evidence>
<feature type="compositionally biased region" description="Basic and acidic residues" evidence="1">
    <location>
        <begin position="780"/>
        <end position="789"/>
    </location>
</feature>
<feature type="compositionally biased region" description="Polar residues" evidence="1">
    <location>
        <begin position="376"/>
        <end position="395"/>
    </location>
</feature>
<feature type="region of interest" description="Disordered" evidence="1">
    <location>
        <begin position="593"/>
        <end position="620"/>
    </location>
</feature>
<feature type="compositionally biased region" description="Pro residues" evidence="1">
    <location>
        <begin position="487"/>
        <end position="498"/>
    </location>
</feature>